<protein>
    <submittedName>
        <fullName evidence="2">AmmeMemoRadiSam system protein A</fullName>
    </submittedName>
</protein>
<evidence type="ECO:0000313" key="2">
    <source>
        <dbReference type="EMBL" id="HFK24415.1"/>
    </source>
</evidence>
<feature type="domain" description="AMMECR1" evidence="1">
    <location>
        <begin position="4"/>
        <end position="183"/>
    </location>
</feature>
<name>A0A7C3J6W0_UNCW3</name>
<evidence type="ECO:0000259" key="1">
    <source>
        <dbReference type="PROSITE" id="PS51112"/>
    </source>
</evidence>
<dbReference type="Gene3D" id="3.30.700.20">
    <property type="entry name" value="Hypothetical protein ph0010, domain 1"/>
    <property type="match status" value="1"/>
</dbReference>
<accession>A0A7C3J6W0</accession>
<proteinExistence type="inferred from homology"/>
<dbReference type="PANTHER" id="PTHR13016:SF0">
    <property type="entry name" value="AMME SYNDROME CANDIDATE GENE 1 PROTEIN"/>
    <property type="match status" value="1"/>
</dbReference>
<dbReference type="HAMAP" id="MF_00645">
    <property type="entry name" value="AMMECR1"/>
    <property type="match status" value="1"/>
</dbReference>
<dbReference type="InterPro" id="IPR027485">
    <property type="entry name" value="AMMECR1_N"/>
</dbReference>
<dbReference type="NCBIfam" id="TIGR04335">
    <property type="entry name" value="AmmeMemoSam_A"/>
    <property type="match status" value="1"/>
</dbReference>
<dbReference type="PROSITE" id="PS51112">
    <property type="entry name" value="AMMECR1"/>
    <property type="match status" value="1"/>
</dbReference>
<dbReference type="SUPFAM" id="SSF143447">
    <property type="entry name" value="AMMECR1-like"/>
    <property type="match status" value="1"/>
</dbReference>
<dbReference type="NCBIfam" id="TIGR00296">
    <property type="entry name" value="TIGR00296 family protein"/>
    <property type="match status" value="1"/>
</dbReference>
<gene>
    <name evidence="2" type="primary">amrA</name>
    <name evidence="2" type="ORF">ENS15_07210</name>
</gene>
<organism evidence="2">
    <name type="scientific">candidate division WOR-3 bacterium</name>
    <dbReference type="NCBI Taxonomy" id="2052148"/>
    <lineage>
        <taxon>Bacteria</taxon>
        <taxon>Bacteria division WOR-3</taxon>
    </lineage>
</organism>
<dbReference type="Pfam" id="PF01871">
    <property type="entry name" value="AMMECR1"/>
    <property type="match status" value="1"/>
</dbReference>
<dbReference type="InterPro" id="IPR027623">
    <property type="entry name" value="AmmeMemoSam_A"/>
</dbReference>
<dbReference type="EMBL" id="DSTT01000006">
    <property type="protein sequence ID" value="HFK24415.1"/>
    <property type="molecule type" value="Genomic_DNA"/>
</dbReference>
<dbReference type="PANTHER" id="PTHR13016">
    <property type="entry name" value="AMMECR1 HOMOLOG"/>
    <property type="match status" value="1"/>
</dbReference>
<dbReference type="InterPro" id="IPR036071">
    <property type="entry name" value="AMMECR1_dom_sf"/>
</dbReference>
<comment type="caution">
    <text evidence="2">The sequence shown here is derived from an EMBL/GenBank/DDBJ whole genome shotgun (WGS) entry which is preliminary data.</text>
</comment>
<dbReference type="InterPro" id="IPR002733">
    <property type="entry name" value="AMMECR1_domain"/>
</dbReference>
<dbReference type="InterPro" id="IPR023472">
    <property type="entry name" value="Uncharacterised_MJ0810"/>
</dbReference>
<dbReference type="AlphaFoldDB" id="A0A7C3J6W0"/>
<dbReference type="Gene3D" id="3.30.1490.150">
    <property type="entry name" value="Hypothetical protein ph0010, domain 2"/>
    <property type="match status" value="1"/>
</dbReference>
<dbReference type="InterPro" id="IPR023473">
    <property type="entry name" value="AMMECR1"/>
</dbReference>
<reference evidence="2" key="1">
    <citation type="journal article" date="2020" name="mSystems">
        <title>Genome- and Community-Level Interaction Insights into Carbon Utilization and Element Cycling Functions of Hydrothermarchaeota in Hydrothermal Sediment.</title>
        <authorList>
            <person name="Zhou Z."/>
            <person name="Liu Y."/>
            <person name="Xu W."/>
            <person name="Pan J."/>
            <person name="Luo Z.H."/>
            <person name="Li M."/>
        </authorList>
    </citation>
    <scope>NUCLEOTIDE SEQUENCE [LARGE SCALE GENOMIC DNA]</scope>
    <source>
        <strain evidence="2">SpSt-464</strain>
    </source>
</reference>
<sequence>MEDKDKFYLLKVARETILKELKGEKINLSEPDSQDLKRKSGCFVTLKIDGDLRGCIGYIQPVMELYKAVSQMAIEAAFNDPRFYPLTFEEFSNVKIEISVLTPLQKVEDLNEITVGKDGLLIKKGFRSGLLLPQVATEWGYNREQFLKQTCLKAGLYPDCYKEKDTQVYKFQAEIFSEEDFNL</sequence>